<feature type="compositionally biased region" description="Basic and acidic residues" evidence="1">
    <location>
        <begin position="85"/>
        <end position="108"/>
    </location>
</feature>
<dbReference type="Proteomes" id="UP000332933">
    <property type="component" value="Unassembled WGS sequence"/>
</dbReference>
<feature type="compositionally biased region" description="Polar residues" evidence="1">
    <location>
        <begin position="146"/>
        <end position="157"/>
    </location>
</feature>
<reference evidence="3 4" key="1">
    <citation type="submission" date="2019-03" db="EMBL/GenBank/DDBJ databases">
        <authorList>
            <person name="Gaulin E."/>
            <person name="Dumas B."/>
        </authorList>
    </citation>
    <scope>NUCLEOTIDE SEQUENCE [LARGE SCALE GENOMIC DNA]</scope>
    <source>
        <strain evidence="3">CBS 568.67</strain>
    </source>
</reference>
<evidence type="ECO:0000313" key="4">
    <source>
        <dbReference type="Proteomes" id="UP000332933"/>
    </source>
</evidence>
<feature type="compositionally biased region" description="Basic and acidic residues" evidence="1">
    <location>
        <begin position="122"/>
        <end position="145"/>
    </location>
</feature>
<accession>A0A485LLA4</accession>
<dbReference type="EMBL" id="CAADRA010007041">
    <property type="protein sequence ID" value="VFT98753.1"/>
    <property type="molecule type" value="Genomic_DNA"/>
</dbReference>
<protein>
    <submittedName>
        <fullName evidence="3">Aste57867_22085 protein</fullName>
    </submittedName>
</protein>
<keyword evidence="4" id="KW-1185">Reference proteome</keyword>
<gene>
    <name evidence="3" type="primary">Aste57867_22085</name>
    <name evidence="2" type="ORF">As57867_022016</name>
    <name evidence="3" type="ORF">ASTE57867_22085</name>
</gene>
<name>A0A485LLA4_9STRA</name>
<evidence type="ECO:0000313" key="2">
    <source>
        <dbReference type="EMBL" id="KAF0686120.1"/>
    </source>
</evidence>
<feature type="region of interest" description="Disordered" evidence="1">
    <location>
        <begin position="122"/>
        <end position="157"/>
    </location>
</feature>
<evidence type="ECO:0000313" key="3">
    <source>
        <dbReference type="EMBL" id="VFT98753.1"/>
    </source>
</evidence>
<dbReference type="EMBL" id="VJMH01007015">
    <property type="protein sequence ID" value="KAF0686120.1"/>
    <property type="molecule type" value="Genomic_DNA"/>
</dbReference>
<dbReference type="OrthoDB" id="10573193at2759"/>
<evidence type="ECO:0000256" key="1">
    <source>
        <dbReference type="SAM" id="MobiDB-lite"/>
    </source>
</evidence>
<feature type="compositionally biased region" description="Polar residues" evidence="1">
    <location>
        <begin position="47"/>
        <end position="57"/>
    </location>
</feature>
<sequence length="157" mass="18661">MPSNQDLHDVPVPEDKEIYINRHVTFEAVVSFMREKTKGNQEDDAETTSATTPLSSSKKGKMPPLFEKVRPRYMDMSRSTTYIRNRNEQLQRRRELERSNSLRANERKEQWRAMMQLKQDQEQTYRKWMQESNAEEHRLRAESTTKSKLSKGYSSTK</sequence>
<feature type="region of interest" description="Disordered" evidence="1">
    <location>
        <begin position="36"/>
        <end position="108"/>
    </location>
</feature>
<proteinExistence type="predicted"/>
<reference evidence="2" key="2">
    <citation type="submission" date="2019-06" db="EMBL/GenBank/DDBJ databases">
        <title>Genomics analysis of Aphanomyces spp. identifies a new class of oomycete effector associated with host adaptation.</title>
        <authorList>
            <person name="Gaulin E."/>
        </authorList>
    </citation>
    <scope>NUCLEOTIDE SEQUENCE</scope>
    <source>
        <strain evidence="2">CBS 578.67</strain>
    </source>
</reference>
<organism evidence="3 4">
    <name type="scientific">Aphanomyces stellatus</name>
    <dbReference type="NCBI Taxonomy" id="120398"/>
    <lineage>
        <taxon>Eukaryota</taxon>
        <taxon>Sar</taxon>
        <taxon>Stramenopiles</taxon>
        <taxon>Oomycota</taxon>
        <taxon>Saprolegniomycetes</taxon>
        <taxon>Saprolegniales</taxon>
        <taxon>Verrucalvaceae</taxon>
        <taxon>Aphanomyces</taxon>
    </lineage>
</organism>
<dbReference type="AlphaFoldDB" id="A0A485LLA4"/>